<evidence type="ECO:0000256" key="3">
    <source>
        <dbReference type="ARBA" id="ARBA00023125"/>
    </source>
</evidence>
<dbReference type="GO" id="GO:0000160">
    <property type="term" value="P:phosphorelay signal transduction system"/>
    <property type="evidence" value="ECO:0007669"/>
    <property type="project" value="InterPro"/>
</dbReference>
<evidence type="ECO:0000256" key="6">
    <source>
        <dbReference type="PROSITE-ProRule" id="PRU00169"/>
    </source>
</evidence>
<dbReference type="SUPFAM" id="SSF46689">
    <property type="entry name" value="Homeodomain-like"/>
    <property type="match status" value="2"/>
</dbReference>
<sequence length="527" mass="61057">MNALLVDDDRFVVAALEKKINWEQLTITEVLTAFNIRQAQKIIEKNSIDICVCDIEMPGGSGLDLLSWVRESGKEIQFIFLTSYADFDYAKKAIELSSLDYQLKPIDFDTLFHILEKAVSKVRKNAALTQTKADSQKWKDNYRYIVDLFWKELFATTLFREPSLLETELRKKDLSYTADDLFIPVLFRLYPLSGQIMPMESSMVDFSFQNITAETFQKSCILYESIVILNTFEYVVILSGLQLEQIRQPFTENLLTLFKNLQSFLHCEIACGIAPEVSLTELPETLTRLREMRESNLNSVNKPLFLQDFVPSTTSYIPPSLEVINTFLEQKQADAALQNIENYLSKYIQASGITKNFLLHLRLDIEQIVFSYLHKNGIEAHTLFSSEERDELITKSLDAVPYMFNYLRYLIQRAVEYNSFINEKDSVVDIVLNYIHQHYSEDISRTMLADMVYLNPDYLARLFKKQTQTSIINYITTYRLEKAKELLLNPDIPVGTVALKVGYGNYSYFSKLFKDVIGCTPNEYRKK</sequence>
<feature type="domain" description="HTH araC/xylS-type" evidence="7">
    <location>
        <begin position="429"/>
        <end position="527"/>
    </location>
</feature>
<protein>
    <recommendedName>
        <fullName evidence="1">Stage 0 sporulation protein A homolog</fullName>
    </recommendedName>
</protein>
<proteinExistence type="predicted"/>
<feature type="modified residue" description="4-aspartylphosphate" evidence="6">
    <location>
        <position position="54"/>
    </location>
</feature>
<gene>
    <name evidence="9" type="primary">adaA_3</name>
    <name evidence="9" type="ORF">ERS852395_02504</name>
</gene>
<evidence type="ECO:0000259" key="8">
    <source>
        <dbReference type="PROSITE" id="PS50110"/>
    </source>
</evidence>
<dbReference type="Pfam" id="PF12833">
    <property type="entry name" value="HTH_18"/>
    <property type="match status" value="1"/>
</dbReference>
<accession>A0A174DQ58</accession>
<dbReference type="PRINTS" id="PR00032">
    <property type="entry name" value="HTHARAC"/>
</dbReference>
<dbReference type="GO" id="GO:0008168">
    <property type="term" value="F:methyltransferase activity"/>
    <property type="evidence" value="ECO:0007669"/>
    <property type="project" value="UniProtKB-KW"/>
</dbReference>
<dbReference type="Gene3D" id="3.40.50.2300">
    <property type="match status" value="1"/>
</dbReference>
<dbReference type="InterPro" id="IPR009057">
    <property type="entry name" value="Homeodomain-like_sf"/>
</dbReference>
<dbReference type="InterPro" id="IPR020449">
    <property type="entry name" value="Tscrpt_reg_AraC-type_HTH"/>
</dbReference>
<dbReference type="SUPFAM" id="SSF52172">
    <property type="entry name" value="CheY-like"/>
    <property type="match status" value="1"/>
</dbReference>
<evidence type="ECO:0000313" key="9">
    <source>
        <dbReference type="EMBL" id="CUO26235.1"/>
    </source>
</evidence>
<dbReference type="Proteomes" id="UP000095447">
    <property type="component" value="Unassembled WGS sequence"/>
</dbReference>
<dbReference type="PANTHER" id="PTHR43280:SF2">
    <property type="entry name" value="HTH-TYPE TRANSCRIPTIONAL REGULATOR EXSA"/>
    <property type="match status" value="1"/>
</dbReference>
<evidence type="ECO:0000256" key="4">
    <source>
        <dbReference type="ARBA" id="ARBA00023163"/>
    </source>
</evidence>
<evidence type="ECO:0000256" key="1">
    <source>
        <dbReference type="ARBA" id="ARBA00018672"/>
    </source>
</evidence>
<evidence type="ECO:0000259" key="7">
    <source>
        <dbReference type="PROSITE" id="PS01124"/>
    </source>
</evidence>
<feature type="domain" description="Response regulatory" evidence="8">
    <location>
        <begin position="2"/>
        <end position="119"/>
    </location>
</feature>
<dbReference type="SMART" id="SM00448">
    <property type="entry name" value="REC"/>
    <property type="match status" value="1"/>
</dbReference>
<reference evidence="9 10" key="1">
    <citation type="submission" date="2015-09" db="EMBL/GenBank/DDBJ databases">
        <authorList>
            <consortium name="Pathogen Informatics"/>
        </authorList>
    </citation>
    <scope>NUCLEOTIDE SEQUENCE [LARGE SCALE GENOMIC DNA]</scope>
    <source>
        <strain evidence="9 10">2789STDY5608838</strain>
    </source>
</reference>
<dbReference type="GO" id="GO:0043565">
    <property type="term" value="F:sequence-specific DNA binding"/>
    <property type="evidence" value="ECO:0007669"/>
    <property type="project" value="InterPro"/>
</dbReference>
<dbReference type="RefSeq" id="WP_055053801.1">
    <property type="nucleotide sequence ID" value="NZ_CYZA01000014.1"/>
</dbReference>
<evidence type="ECO:0000256" key="5">
    <source>
        <dbReference type="ARBA" id="ARBA00024867"/>
    </source>
</evidence>
<dbReference type="Gene3D" id="1.10.10.60">
    <property type="entry name" value="Homeodomain-like"/>
    <property type="match status" value="2"/>
</dbReference>
<dbReference type="InterPro" id="IPR018062">
    <property type="entry name" value="HTH_AraC-typ_CS"/>
</dbReference>
<dbReference type="PROSITE" id="PS00041">
    <property type="entry name" value="HTH_ARAC_FAMILY_1"/>
    <property type="match status" value="1"/>
</dbReference>
<keyword evidence="2" id="KW-0805">Transcription regulation</keyword>
<comment type="function">
    <text evidence="5">May play the central regulatory role in sporulation. It may be an element of the effector pathway responsible for the activation of sporulation genes in response to nutritional stress. Spo0A may act in concert with spo0H (a sigma factor) to control the expression of some genes that are critical to the sporulation process.</text>
</comment>
<keyword evidence="3" id="KW-0238">DNA-binding</keyword>
<dbReference type="EMBL" id="CYZA01000014">
    <property type="protein sequence ID" value="CUO26235.1"/>
    <property type="molecule type" value="Genomic_DNA"/>
</dbReference>
<dbReference type="GO" id="GO:0003700">
    <property type="term" value="F:DNA-binding transcription factor activity"/>
    <property type="evidence" value="ECO:0007669"/>
    <property type="project" value="InterPro"/>
</dbReference>
<dbReference type="PANTHER" id="PTHR43280">
    <property type="entry name" value="ARAC-FAMILY TRANSCRIPTIONAL REGULATOR"/>
    <property type="match status" value="1"/>
</dbReference>
<dbReference type="InterPro" id="IPR018060">
    <property type="entry name" value="HTH_AraC"/>
</dbReference>
<dbReference type="PROSITE" id="PS50110">
    <property type="entry name" value="RESPONSE_REGULATORY"/>
    <property type="match status" value="1"/>
</dbReference>
<evidence type="ECO:0000313" key="10">
    <source>
        <dbReference type="Proteomes" id="UP000095447"/>
    </source>
</evidence>
<dbReference type="InterPro" id="IPR001789">
    <property type="entry name" value="Sig_transdc_resp-reg_receiver"/>
</dbReference>
<dbReference type="CDD" id="cd17536">
    <property type="entry name" value="REC_YesN-like"/>
    <property type="match status" value="1"/>
</dbReference>
<keyword evidence="4" id="KW-0804">Transcription</keyword>
<dbReference type="AlphaFoldDB" id="A0A174DQ58"/>
<keyword evidence="9" id="KW-0489">Methyltransferase</keyword>
<keyword evidence="9" id="KW-0808">Transferase</keyword>
<name>A0A174DQ58_9FIRM</name>
<organism evidence="9 10">
    <name type="scientific">Blautia obeum</name>
    <dbReference type="NCBI Taxonomy" id="40520"/>
    <lineage>
        <taxon>Bacteria</taxon>
        <taxon>Bacillati</taxon>
        <taxon>Bacillota</taxon>
        <taxon>Clostridia</taxon>
        <taxon>Lachnospirales</taxon>
        <taxon>Lachnospiraceae</taxon>
        <taxon>Blautia</taxon>
    </lineage>
</organism>
<dbReference type="SMART" id="SM00342">
    <property type="entry name" value="HTH_ARAC"/>
    <property type="match status" value="1"/>
</dbReference>
<dbReference type="GO" id="GO:0032259">
    <property type="term" value="P:methylation"/>
    <property type="evidence" value="ECO:0007669"/>
    <property type="project" value="UniProtKB-KW"/>
</dbReference>
<evidence type="ECO:0000256" key="2">
    <source>
        <dbReference type="ARBA" id="ARBA00023015"/>
    </source>
</evidence>
<keyword evidence="6" id="KW-0597">Phosphoprotein</keyword>
<dbReference type="Pfam" id="PF00072">
    <property type="entry name" value="Response_reg"/>
    <property type="match status" value="1"/>
</dbReference>
<dbReference type="InterPro" id="IPR011006">
    <property type="entry name" value="CheY-like_superfamily"/>
</dbReference>
<dbReference type="PROSITE" id="PS01124">
    <property type="entry name" value="HTH_ARAC_FAMILY_2"/>
    <property type="match status" value="1"/>
</dbReference>